<accession>A0A7R7HUP8</accession>
<dbReference type="Proteomes" id="UP000611640">
    <property type="component" value="Chromosome"/>
</dbReference>
<organism evidence="1 2">
    <name type="scientific">Actinocatenispora thailandica</name>
    <dbReference type="NCBI Taxonomy" id="227318"/>
    <lineage>
        <taxon>Bacteria</taxon>
        <taxon>Bacillati</taxon>
        <taxon>Actinomycetota</taxon>
        <taxon>Actinomycetes</taxon>
        <taxon>Micromonosporales</taxon>
        <taxon>Micromonosporaceae</taxon>
        <taxon>Actinocatenispora</taxon>
    </lineage>
</organism>
<reference evidence="1 2" key="1">
    <citation type="submission" date="2020-08" db="EMBL/GenBank/DDBJ databases">
        <title>Whole genome shotgun sequence of Actinocatenispora thailandica NBRC 105041.</title>
        <authorList>
            <person name="Komaki H."/>
            <person name="Tamura T."/>
        </authorList>
    </citation>
    <scope>NUCLEOTIDE SEQUENCE [LARGE SCALE GENOMIC DNA]</scope>
    <source>
        <strain evidence="1 2">NBRC 105041</strain>
    </source>
</reference>
<sequence>MPPDSSSFGGYVDQELIAFVGRAVQPIVTRLAGAAGDAVRAGVARILSRGRQDRADEQQRVLDTKVASSSPEALQQWLTGRLEAVLEDRPEFAHELAELAGLAPPRQPGSQINIATGNARQVSQFQGVQRNDFGSQG</sequence>
<keyword evidence="2" id="KW-1185">Reference proteome</keyword>
<dbReference type="KEGG" id="atl:Athai_01940"/>
<name>A0A7R7HUP8_9ACTN</name>
<evidence type="ECO:0000313" key="1">
    <source>
        <dbReference type="EMBL" id="BCJ32691.1"/>
    </source>
</evidence>
<proteinExistence type="predicted"/>
<gene>
    <name evidence="1" type="ORF">Athai_01940</name>
</gene>
<dbReference type="EMBL" id="AP023355">
    <property type="protein sequence ID" value="BCJ32691.1"/>
    <property type="molecule type" value="Genomic_DNA"/>
</dbReference>
<protein>
    <submittedName>
        <fullName evidence="1">Uncharacterized protein</fullName>
    </submittedName>
</protein>
<dbReference type="AlphaFoldDB" id="A0A7R7HUP8"/>
<evidence type="ECO:0000313" key="2">
    <source>
        <dbReference type="Proteomes" id="UP000611640"/>
    </source>
</evidence>